<dbReference type="Proteomes" id="UP000285301">
    <property type="component" value="Unassembled WGS sequence"/>
</dbReference>
<dbReference type="InterPro" id="IPR036985">
    <property type="entry name" value="Transglutaminase-like_sf"/>
</dbReference>
<dbReference type="GO" id="GO:0003810">
    <property type="term" value="F:protein-glutamine gamma-glutamyltransferase activity"/>
    <property type="evidence" value="ECO:0007669"/>
    <property type="project" value="TreeGrafter"/>
</dbReference>
<dbReference type="STRING" id="1965070.A0A443Q6H5"/>
<dbReference type="Gene3D" id="2.60.40.10">
    <property type="entry name" value="Immunoglobulins"/>
    <property type="match status" value="1"/>
</dbReference>
<dbReference type="InterPro" id="IPR050779">
    <property type="entry name" value="Transglutaminase"/>
</dbReference>
<feature type="non-terminal residue" evidence="1">
    <location>
        <position position="153"/>
    </location>
</feature>
<dbReference type="SUPFAM" id="SSF54001">
    <property type="entry name" value="Cysteine proteinases"/>
    <property type="match status" value="1"/>
</dbReference>
<dbReference type="PANTHER" id="PTHR11590:SF40">
    <property type="entry name" value="HEMOCYTE PROTEIN-GLUTAMINE GAMMA-GLUTAMYLTRANSFERASE-LIKE PROTEIN"/>
    <property type="match status" value="1"/>
</dbReference>
<dbReference type="AlphaFoldDB" id="A0A443Q6H5"/>
<evidence type="ECO:0000313" key="2">
    <source>
        <dbReference type="Proteomes" id="UP000285301"/>
    </source>
</evidence>
<protein>
    <submittedName>
        <fullName evidence="1">Annulin-like protein</fullName>
    </submittedName>
</protein>
<dbReference type="Gene3D" id="3.90.260.10">
    <property type="entry name" value="Transglutaminase-like"/>
    <property type="match status" value="1"/>
</dbReference>
<comment type="caution">
    <text evidence="1">The sequence shown here is derived from an EMBL/GenBank/DDBJ whole genome shotgun (WGS) entry which is preliminary data.</text>
</comment>
<accession>A0A443Q6H5</accession>
<proteinExistence type="predicted"/>
<feature type="non-terminal residue" evidence="1">
    <location>
        <position position="1"/>
    </location>
</feature>
<dbReference type="InterPro" id="IPR013783">
    <property type="entry name" value="Ig-like_fold"/>
</dbReference>
<dbReference type="PANTHER" id="PTHR11590">
    <property type="entry name" value="PROTEIN-GLUTAMINE GAMMA-GLUTAMYLTRANSFERASE"/>
    <property type="match status" value="1"/>
</dbReference>
<name>A0A443Q6H5_9ACAR</name>
<organism evidence="1 2">
    <name type="scientific">Dinothrombium tinctorium</name>
    <dbReference type="NCBI Taxonomy" id="1965070"/>
    <lineage>
        <taxon>Eukaryota</taxon>
        <taxon>Metazoa</taxon>
        <taxon>Ecdysozoa</taxon>
        <taxon>Arthropoda</taxon>
        <taxon>Chelicerata</taxon>
        <taxon>Arachnida</taxon>
        <taxon>Acari</taxon>
        <taxon>Acariformes</taxon>
        <taxon>Trombidiformes</taxon>
        <taxon>Prostigmata</taxon>
        <taxon>Anystina</taxon>
        <taxon>Parasitengona</taxon>
        <taxon>Trombidioidea</taxon>
        <taxon>Trombidiidae</taxon>
        <taxon>Dinothrombium</taxon>
    </lineage>
</organism>
<evidence type="ECO:0000313" key="1">
    <source>
        <dbReference type="EMBL" id="RWR98644.1"/>
    </source>
</evidence>
<gene>
    <name evidence="1" type="ORF">B4U79_17137</name>
</gene>
<sequence length="153" mass="18055">QDQLQMNSDYKRQYDPHNENIIYLLINTDAVETPIGEWWLSIGYELAPNNIEWGQEKMRIILLFNPWLKEDPVYVNKLNEEELDSYVLQERGQIYKFLYSNSAMQPHDNVPWLYNQFKTNILDIVLLVLKLSKTNAGKRTSPFEVARTLSNMA</sequence>
<dbReference type="InterPro" id="IPR038765">
    <property type="entry name" value="Papain-like_cys_pep_sf"/>
</dbReference>
<reference evidence="1 2" key="1">
    <citation type="journal article" date="2018" name="Gigascience">
        <title>Genomes of trombidid mites reveal novel predicted allergens and laterally-transferred genes associated with secondary metabolism.</title>
        <authorList>
            <person name="Dong X."/>
            <person name="Chaisiri K."/>
            <person name="Xia D."/>
            <person name="Armstrong S.D."/>
            <person name="Fang Y."/>
            <person name="Donnelly M.J."/>
            <person name="Kadowaki T."/>
            <person name="McGarry J.W."/>
            <person name="Darby A.C."/>
            <person name="Makepeace B.L."/>
        </authorList>
    </citation>
    <scope>NUCLEOTIDE SEQUENCE [LARGE SCALE GENOMIC DNA]</scope>
    <source>
        <strain evidence="1">UoL-WK</strain>
    </source>
</reference>
<dbReference type="EMBL" id="NCKU01020097">
    <property type="protein sequence ID" value="RWR98644.1"/>
    <property type="molecule type" value="Genomic_DNA"/>
</dbReference>
<dbReference type="OrthoDB" id="437511at2759"/>
<keyword evidence="2" id="KW-1185">Reference proteome</keyword>